<dbReference type="InterPro" id="IPR007110">
    <property type="entry name" value="Ig-like_dom"/>
</dbReference>
<name>A0A674JZ25_9SAUR</name>
<dbReference type="PROSITE" id="PS50835">
    <property type="entry name" value="IG_LIKE"/>
    <property type="match status" value="1"/>
</dbReference>
<proteinExistence type="predicted"/>
<dbReference type="PROSITE" id="PS00290">
    <property type="entry name" value="IG_MHC"/>
    <property type="match status" value="1"/>
</dbReference>
<dbReference type="InterPro" id="IPR003597">
    <property type="entry name" value="Ig_C1-set"/>
</dbReference>
<dbReference type="GeneTree" id="ENSGT01120000271825"/>
<dbReference type="Ensembl" id="ENSTMTT00000026826.1">
    <property type="protein sequence ID" value="ENSTMTP00000025893.1"/>
    <property type="gene ID" value="ENSTMTG00000018917.1"/>
</dbReference>
<keyword evidence="4" id="KW-1015">Disulfide bond</keyword>
<evidence type="ECO:0000259" key="6">
    <source>
        <dbReference type="PROSITE" id="PS50835"/>
    </source>
</evidence>
<organism evidence="7 8">
    <name type="scientific">Terrapene triunguis</name>
    <name type="common">Three-toed box turtle</name>
    <dbReference type="NCBI Taxonomy" id="2587831"/>
    <lineage>
        <taxon>Eukaryota</taxon>
        <taxon>Metazoa</taxon>
        <taxon>Chordata</taxon>
        <taxon>Craniata</taxon>
        <taxon>Vertebrata</taxon>
        <taxon>Euteleostomi</taxon>
        <taxon>Archelosauria</taxon>
        <taxon>Testudinata</taxon>
        <taxon>Testudines</taxon>
        <taxon>Cryptodira</taxon>
        <taxon>Durocryptodira</taxon>
        <taxon>Testudinoidea</taxon>
        <taxon>Emydidae</taxon>
        <taxon>Terrapene</taxon>
    </lineage>
</organism>
<dbReference type="Gene3D" id="2.60.40.10">
    <property type="entry name" value="Immunoglobulins"/>
    <property type="match status" value="1"/>
</dbReference>
<reference evidence="7" key="2">
    <citation type="submission" date="2025-09" db="UniProtKB">
        <authorList>
            <consortium name="Ensembl"/>
        </authorList>
    </citation>
    <scope>IDENTIFICATION</scope>
</reference>
<dbReference type="GO" id="GO:0006955">
    <property type="term" value="P:immune response"/>
    <property type="evidence" value="ECO:0007669"/>
    <property type="project" value="TreeGrafter"/>
</dbReference>
<keyword evidence="5" id="KW-0325">Glycoprotein</keyword>
<evidence type="ECO:0000256" key="1">
    <source>
        <dbReference type="ARBA" id="ARBA00004370"/>
    </source>
</evidence>
<dbReference type="InterPro" id="IPR050208">
    <property type="entry name" value="MHC_class-I_related"/>
</dbReference>
<dbReference type="Pfam" id="PF07654">
    <property type="entry name" value="C1-set"/>
    <property type="match status" value="1"/>
</dbReference>
<dbReference type="InParanoid" id="A0A674JZ25"/>
<dbReference type="AlphaFoldDB" id="A0A674JZ25"/>
<dbReference type="GO" id="GO:0005615">
    <property type="term" value="C:extracellular space"/>
    <property type="evidence" value="ECO:0007669"/>
    <property type="project" value="TreeGrafter"/>
</dbReference>
<keyword evidence="2" id="KW-0732">Signal</keyword>
<feature type="domain" description="Ig-like" evidence="6">
    <location>
        <begin position="54"/>
        <end position="136"/>
    </location>
</feature>
<evidence type="ECO:0000256" key="2">
    <source>
        <dbReference type="ARBA" id="ARBA00022729"/>
    </source>
</evidence>
<dbReference type="SMART" id="SM00407">
    <property type="entry name" value="IGc1"/>
    <property type="match status" value="1"/>
</dbReference>
<dbReference type="InterPro" id="IPR003006">
    <property type="entry name" value="Ig/MHC_CS"/>
</dbReference>
<dbReference type="PANTHER" id="PTHR16675">
    <property type="entry name" value="MHC CLASS I-RELATED"/>
    <property type="match status" value="1"/>
</dbReference>
<sequence length="166" mass="18064">AFPLALLVRCLPGGLFNPLQEKQAATKGDFIANWLAGCPPWHVANTLCLLPVPPKVSVSCRDAPNGSITLSCHARGSYLHPIHISWMRDGKDILAEKDSSGILPNADGTYNMQSSLEISLQEEDRHRYTCQVEHSSLPEPVLVWGKGGANGRACRGVEGHGGIQWW</sequence>
<evidence type="ECO:0000256" key="4">
    <source>
        <dbReference type="ARBA" id="ARBA00023157"/>
    </source>
</evidence>
<evidence type="ECO:0000256" key="3">
    <source>
        <dbReference type="ARBA" id="ARBA00023136"/>
    </source>
</evidence>
<evidence type="ECO:0000313" key="7">
    <source>
        <dbReference type="Ensembl" id="ENSTMTP00000025893.1"/>
    </source>
</evidence>
<protein>
    <recommendedName>
        <fullName evidence="6">Ig-like domain-containing protein</fullName>
    </recommendedName>
</protein>
<dbReference type="PANTHER" id="PTHR16675:SF67">
    <property type="entry name" value="IG-LIKE DOMAIN-CONTAINING PROTEIN"/>
    <property type="match status" value="1"/>
</dbReference>
<dbReference type="InterPro" id="IPR036179">
    <property type="entry name" value="Ig-like_dom_sf"/>
</dbReference>
<dbReference type="InterPro" id="IPR013783">
    <property type="entry name" value="Ig-like_fold"/>
</dbReference>
<dbReference type="Proteomes" id="UP000472274">
    <property type="component" value="Unplaced"/>
</dbReference>
<keyword evidence="3" id="KW-0472">Membrane</keyword>
<dbReference type="GO" id="GO:0009897">
    <property type="term" value="C:external side of plasma membrane"/>
    <property type="evidence" value="ECO:0007669"/>
    <property type="project" value="TreeGrafter"/>
</dbReference>
<evidence type="ECO:0000313" key="8">
    <source>
        <dbReference type="Proteomes" id="UP000472274"/>
    </source>
</evidence>
<accession>A0A674JZ25</accession>
<comment type="subcellular location">
    <subcellularLocation>
        <location evidence="1">Membrane</location>
    </subcellularLocation>
</comment>
<evidence type="ECO:0000256" key="5">
    <source>
        <dbReference type="ARBA" id="ARBA00023180"/>
    </source>
</evidence>
<dbReference type="FunFam" id="2.60.40.10:FF:000204">
    <property type="entry name" value="Major histocompatibility complex, class I-related protein"/>
    <property type="match status" value="1"/>
</dbReference>
<dbReference type="SUPFAM" id="SSF48726">
    <property type="entry name" value="Immunoglobulin"/>
    <property type="match status" value="1"/>
</dbReference>
<keyword evidence="8" id="KW-1185">Reference proteome</keyword>
<reference evidence="7" key="1">
    <citation type="submission" date="2025-08" db="UniProtKB">
        <authorList>
            <consortium name="Ensembl"/>
        </authorList>
    </citation>
    <scope>IDENTIFICATION</scope>
</reference>